<keyword evidence="2" id="KW-1185">Reference proteome</keyword>
<protein>
    <recommendedName>
        <fullName evidence="3">Bulb-type lectin domain-containing protein</fullName>
    </recommendedName>
</protein>
<accession>A0A2W2AYT5</accession>
<proteinExistence type="predicted"/>
<dbReference type="RefSeq" id="WP_110998852.1">
    <property type="nucleotide sequence ID" value="NZ_QKTW01000016.1"/>
</dbReference>
<evidence type="ECO:0000313" key="2">
    <source>
        <dbReference type="Proteomes" id="UP000248745"/>
    </source>
</evidence>
<evidence type="ECO:0008006" key="3">
    <source>
        <dbReference type="Google" id="ProtNLM"/>
    </source>
</evidence>
<dbReference type="Proteomes" id="UP000248745">
    <property type="component" value="Unassembled WGS sequence"/>
</dbReference>
<organism evidence="1 2">
    <name type="scientific">Taibaiella soli</name>
    <dbReference type="NCBI Taxonomy" id="1649169"/>
    <lineage>
        <taxon>Bacteria</taxon>
        <taxon>Pseudomonadati</taxon>
        <taxon>Bacteroidota</taxon>
        <taxon>Chitinophagia</taxon>
        <taxon>Chitinophagales</taxon>
        <taxon>Chitinophagaceae</taxon>
        <taxon>Taibaiella</taxon>
    </lineage>
</organism>
<comment type="caution">
    <text evidence="1">The sequence shown here is derived from an EMBL/GenBank/DDBJ whole genome shotgun (WGS) entry which is preliminary data.</text>
</comment>
<gene>
    <name evidence="1" type="ORF">DN068_10400</name>
</gene>
<evidence type="ECO:0000313" key="1">
    <source>
        <dbReference type="EMBL" id="PZF72818.1"/>
    </source>
</evidence>
<reference evidence="1 2" key="1">
    <citation type="submission" date="2018-06" db="EMBL/GenBank/DDBJ databases">
        <title>Mucibacter soli gen. nov., sp. nov., a new member of the family Chitinophagaceae producing mucin.</title>
        <authorList>
            <person name="Kim M.-K."/>
            <person name="Park S."/>
            <person name="Kim T.-S."/>
            <person name="Joung Y."/>
            <person name="Han J.-H."/>
            <person name="Kim S.B."/>
        </authorList>
    </citation>
    <scope>NUCLEOTIDE SEQUENCE [LARGE SCALE GENOMIC DNA]</scope>
    <source>
        <strain evidence="1 2">R1-15</strain>
    </source>
</reference>
<name>A0A2W2AYT5_9BACT</name>
<sequence>MRKSTLLVAVLLTVFTAYGQYFNIRDPFHSFATILTSVVPYNGNYYCTGIAWDSSNYLGNGQGANKWGIKFTIFNGNGDKLKDTIYQRDDKFNLDGWSNNLKPMPGGHFLLMTGSKDTAYSAYNLHSNLFLFDSSGKVLWQTEYNLPVSCAVFFNAVDFKPDSNGNWLLLSTISCNGGHNQMNLMKLDSGFHLLWNKQYGSNVSDAATKILVDKDGGYILAGTRSNIPLIYQNFSSYAC</sequence>
<dbReference type="AlphaFoldDB" id="A0A2W2AYT5"/>
<dbReference type="SUPFAM" id="SSF101908">
    <property type="entry name" value="Putative isomerase YbhE"/>
    <property type="match status" value="1"/>
</dbReference>
<dbReference type="EMBL" id="QKTW01000016">
    <property type="protein sequence ID" value="PZF72818.1"/>
    <property type="molecule type" value="Genomic_DNA"/>
</dbReference>